<keyword evidence="5" id="KW-1185">Reference proteome</keyword>
<dbReference type="KEGG" id="lpy:FIV34_11535"/>
<evidence type="ECO:0000256" key="1">
    <source>
        <dbReference type="SAM" id="Coils"/>
    </source>
</evidence>
<proteinExistence type="predicted"/>
<evidence type="ECO:0000313" key="5">
    <source>
        <dbReference type="Proteomes" id="UP000316093"/>
    </source>
</evidence>
<gene>
    <name evidence="4" type="ORF">FIV34_11535</name>
</gene>
<dbReference type="Gene3D" id="2.40.50.100">
    <property type="match status" value="1"/>
</dbReference>
<reference evidence="4 5" key="1">
    <citation type="submission" date="2019-06" db="EMBL/GenBank/DDBJ databases">
        <title>A complete genome sequence for Luteibacter pinisoli MAH-14.</title>
        <authorList>
            <person name="Baltrus D.A."/>
        </authorList>
    </citation>
    <scope>NUCLEOTIDE SEQUENCE [LARGE SCALE GENOMIC DNA]</scope>
    <source>
        <strain evidence="4 5">MAH-14</strain>
    </source>
</reference>
<evidence type="ECO:0000313" key="4">
    <source>
        <dbReference type="EMBL" id="QDE39793.1"/>
    </source>
</evidence>
<dbReference type="InterPro" id="IPR050739">
    <property type="entry name" value="MFP"/>
</dbReference>
<dbReference type="InterPro" id="IPR058982">
    <property type="entry name" value="Beta-barrel_AprE"/>
</dbReference>
<name>A0A4Y5Z620_9GAMM</name>
<dbReference type="Proteomes" id="UP000316093">
    <property type="component" value="Chromosome"/>
</dbReference>
<dbReference type="Pfam" id="PF26002">
    <property type="entry name" value="Beta-barrel_AprE"/>
    <property type="match status" value="1"/>
</dbReference>
<protein>
    <submittedName>
        <fullName evidence="4">HlyD family efflux transporter periplasmic adaptor subunit</fullName>
    </submittedName>
</protein>
<keyword evidence="1" id="KW-0175">Coiled coil</keyword>
<dbReference type="AlphaFoldDB" id="A0A4Y5Z620"/>
<accession>A0A4Y5Z620</accession>
<feature type="transmembrane region" description="Helical" evidence="2">
    <location>
        <begin position="31"/>
        <end position="50"/>
    </location>
</feature>
<keyword evidence="2" id="KW-1133">Transmembrane helix</keyword>
<dbReference type="EMBL" id="CP041046">
    <property type="protein sequence ID" value="QDE39793.1"/>
    <property type="molecule type" value="Genomic_DNA"/>
</dbReference>
<dbReference type="PANTHER" id="PTHR30386:SF28">
    <property type="entry name" value="EXPORTED PROTEIN"/>
    <property type="match status" value="1"/>
</dbReference>
<dbReference type="RefSeq" id="WP_139982859.1">
    <property type="nucleotide sequence ID" value="NZ_CP041046.1"/>
</dbReference>
<sequence length="422" mass="45672">MADGLFREEIAEGRRTSFHGVVQIASPLTHLAWACGAGTVGIAIIAWLFLGTYTRREHVDGVLTPTAGMVSVNARAAGTVARFLASDGAHVAKGDAIVELSGERSSTTLGDTSAAISRQLTAEQSRIRNDIHDATALAAKQEADLHMQERMLTEQIDRIDAQEGLAQQQASSVGDLLARIEPLTSKGYVSALDVQQQRMQKLTAETQVKDLQRRHFESKQQLDSVRDQLEQLPLTTAAKVSDLNHQLSQNDQSLAQNELDRSSVLRAPATGTVTGLIVALGQAIETGDRLMSIVPDGSPLQADLMVPSSAAGFVAVGTTVALHYQAFPYQKFGVQRGRVVEVSKGALTQHELTELLGGDPPKEPMYRVVVALDAQEVVAYGKPAALKPGMALDADMLLDRRRIIEWALEPIYGMRRRAEVEQ</sequence>
<dbReference type="OrthoDB" id="9775513at2"/>
<evidence type="ECO:0000259" key="3">
    <source>
        <dbReference type="Pfam" id="PF26002"/>
    </source>
</evidence>
<evidence type="ECO:0000256" key="2">
    <source>
        <dbReference type="SAM" id="Phobius"/>
    </source>
</evidence>
<keyword evidence="2" id="KW-0472">Membrane</keyword>
<organism evidence="4 5">
    <name type="scientific">Luteibacter pinisoli</name>
    <dbReference type="NCBI Taxonomy" id="2589080"/>
    <lineage>
        <taxon>Bacteria</taxon>
        <taxon>Pseudomonadati</taxon>
        <taxon>Pseudomonadota</taxon>
        <taxon>Gammaproteobacteria</taxon>
        <taxon>Lysobacterales</taxon>
        <taxon>Rhodanobacteraceae</taxon>
        <taxon>Luteibacter</taxon>
    </lineage>
</organism>
<feature type="domain" description="AprE-like beta-barrel" evidence="3">
    <location>
        <begin position="302"/>
        <end position="396"/>
    </location>
</feature>
<feature type="coiled-coil region" evidence="1">
    <location>
        <begin position="194"/>
        <end position="228"/>
    </location>
</feature>
<keyword evidence="2" id="KW-0812">Transmembrane</keyword>
<dbReference type="PANTHER" id="PTHR30386">
    <property type="entry name" value="MEMBRANE FUSION SUBUNIT OF EMRAB-TOLC MULTIDRUG EFFLUX PUMP"/>
    <property type="match status" value="1"/>
</dbReference>
<dbReference type="PRINTS" id="PR01490">
    <property type="entry name" value="RTXTOXIND"/>
</dbReference>